<dbReference type="STRING" id="1121442.SAMN02745702_00663"/>
<reference evidence="2 3" key="1">
    <citation type="submission" date="2017-02" db="EMBL/GenBank/DDBJ databases">
        <authorList>
            <person name="Peterson S.W."/>
        </authorList>
    </citation>
    <scope>NUCLEOTIDE SEQUENCE [LARGE SCALE GENOMIC DNA]</scope>
    <source>
        <strain evidence="2 3">DSM 18034</strain>
    </source>
</reference>
<feature type="signal peptide" evidence="1">
    <location>
        <begin position="1"/>
        <end position="23"/>
    </location>
</feature>
<dbReference type="Proteomes" id="UP000189733">
    <property type="component" value="Unassembled WGS sequence"/>
</dbReference>
<evidence type="ECO:0008006" key="4">
    <source>
        <dbReference type="Google" id="ProtNLM"/>
    </source>
</evidence>
<gene>
    <name evidence="2" type="ORF">SAMN02745702_00663</name>
</gene>
<dbReference type="NCBIfam" id="NF033939">
    <property type="entry name" value="DESULF_POR1"/>
    <property type="match status" value="1"/>
</dbReference>
<feature type="chain" id="PRO_5012843405" description="Outer membrane porin, OprD family" evidence="1">
    <location>
        <begin position="24"/>
        <end position="428"/>
    </location>
</feature>
<evidence type="ECO:0000313" key="2">
    <source>
        <dbReference type="EMBL" id="SKA66753.1"/>
    </source>
</evidence>
<proteinExistence type="predicted"/>
<dbReference type="AlphaFoldDB" id="A0A1T4VP54"/>
<keyword evidence="3" id="KW-1185">Reference proteome</keyword>
<dbReference type="EMBL" id="FUYA01000002">
    <property type="protein sequence ID" value="SKA66753.1"/>
    <property type="molecule type" value="Genomic_DNA"/>
</dbReference>
<accession>A0A1T4VP54</accession>
<protein>
    <recommendedName>
        <fullName evidence="4">Outer membrane porin, OprD family</fullName>
    </recommendedName>
</protein>
<keyword evidence="1" id="KW-0732">Signal</keyword>
<dbReference type="OrthoDB" id="5464498at2"/>
<organism evidence="2 3">
    <name type="scientific">Desulfobaculum bizertense DSM 18034</name>
    <dbReference type="NCBI Taxonomy" id="1121442"/>
    <lineage>
        <taxon>Bacteria</taxon>
        <taxon>Pseudomonadati</taxon>
        <taxon>Thermodesulfobacteriota</taxon>
        <taxon>Desulfovibrionia</taxon>
        <taxon>Desulfovibrionales</taxon>
        <taxon>Desulfovibrionaceae</taxon>
        <taxon>Desulfobaculum</taxon>
    </lineage>
</organism>
<name>A0A1T4VP54_9BACT</name>
<evidence type="ECO:0000313" key="3">
    <source>
        <dbReference type="Proteomes" id="UP000189733"/>
    </source>
</evidence>
<dbReference type="InterPro" id="IPR059232">
    <property type="entry name" value="Porin_put"/>
</dbReference>
<dbReference type="RefSeq" id="WP_078683978.1">
    <property type="nucleotide sequence ID" value="NZ_FUYA01000002.1"/>
</dbReference>
<evidence type="ECO:0000256" key="1">
    <source>
        <dbReference type="SAM" id="SignalP"/>
    </source>
</evidence>
<sequence length="428" mass="45081">MKRIITLALVAAFVLSMAGFASAKEVKMKAQMTTGVSFINNTDFADDNAEEDFSAKQRMRVYFDYVASESVNAVLGLEMNHTWGQEGAQLGTDGNKVVVKHAYTNFVVPGTEVAVRVGLQPFAFKGAYGSPIFDDDAAGVVVNAPINEALSLSAAWVRAYDNLSAQAGDVDLFTLAAPVQGEGFNVTPYGAFAAIGEGALNAMAADRDIMAADGLLANGATATDKDARAYWAGVNFEVTVLDPITIKGDVIYGAVAADEDNNDRSGYFADLGVEYKAGFGTVGVVGVYGSGNDDDADNGSEAMPVLNDSGFGLTSFGFTGGQWTGTDSILSGGASYDIAAAGLYITDLSFVEGLSHKVIALYGTGTSEDASYSAVTDDDTFLEVNFDSNYQIYENLAAVVELGYIYMDKDNGSDDDAAKAAFYLKYSF</sequence>